<dbReference type="eggNOG" id="COG4626">
    <property type="taxonomic scope" value="Bacteria"/>
</dbReference>
<dbReference type="AlphaFoldDB" id="R7Z921"/>
<gene>
    <name evidence="3" type="ORF">H131_21317</name>
</gene>
<dbReference type="RefSeq" id="WP_010861162.1">
    <property type="nucleotide sequence ID" value="NZ_KB933409.1"/>
</dbReference>
<dbReference type="InterPro" id="IPR046462">
    <property type="entry name" value="TerL_nuclease"/>
</dbReference>
<dbReference type="Pfam" id="PF03354">
    <property type="entry name" value="TerL_ATPase"/>
    <property type="match status" value="1"/>
</dbReference>
<evidence type="ECO:0000313" key="3">
    <source>
        <dbReference type="EMBL" id="EON70466.1"/>
    </source>
</evidence>
<dbReference type="PANTHER" id="PTHR41287:SF1">
    <property type="entry name" value="PROTEIN YMFN"/>
    <property type="match status" value="1"/>
</dbReference>
<dbReference type="OrthoDB" id="9760250at2"/>
<comment type="caution">
    <text evidence="3">The sequence shown here is derived from an EMBL/GenBank/DDBJ whole genome shotgun (WGS) entry which is preliminary data.</text>
</comment>
<sequence>MSSLIDKAFNYAERVVEGKEITTKEVIIQCQWFLRDIKRQDNDDFEFYFDEKAIKKVEKLLKLMNFATGLGVTNKTILEGMADFQAFFLVNVFGWRYKNRPDKFRYRTNYLFIPRKNAKTFICALVLIILMLTEPKFSQFYSICLDRELASKVKEAIDQILVASPRMSKHFKSSKTLSGKIECKITNSFYQARTAEANRNNSILPSAFIADEVGAFKNYANINAMKSGQLNIENPLMFLITTAYAEDQSIMLDELDYLKKIYNSSTNNERLFALLYYAEEQYLWDDYGIEQANPLRIESNYQEIRNSRKDALEKPKEREEYLCKHMNHFMPSNSGETYINIDDVRKCKIDTYDWTDKEVYLGMDLSLSDDNTSFSFATYDDGKIVAESFAFIPEGRLKDKINKERIDYNLFIKEGKCFACGDLIIDYGFVEDMILQIEDKYKVEIVGVGYDRYNAISTTNRLEREGNFKVVEVKQIQSILHMPTKLLREKILKKEFAYLSNALLEINFQNAKVKYAGENLNMMIGKKVSTGKIDMVASLINAIYLMQLDIDFNKQDDFVFQLL</sequence>
<evidence type="ECO:0000313" key="4">
    <source>
        <dbReference type="Proteomes" id="UP000013911"/>
    </source>
</evidence>
<reference evidence="3 4" key="1">
    <citation type="submission" date="2013-04" db="EMBL/GenBank/DDBJ databases">
        <title>Draft genome of the heavy metal tolerant bacterium Lysinibacillus sphaericus strain OT4b.31.</title>
        <authorList>
            <person name="Pena-Montenegro T.D."/>
            <person name="Dussan J."/>
        </authorList>
    </citation>
    <scope>NUCLEOTIDE SEQUENCE [LARGE SCALE GENOMIC DNA]</scope>
    <source>
        <strain evidence="3 4">OT4b.31</strain>
    </source>
</reference>
<dbReference type="Proteomes" id="UP000013911">
    <property type="component" value="Unassembled WGS sequence"/>
</dbReference>
<accession>R7Z921</accession>
<protein>
    <submittedName>
        <fullName evidence="3">Phage-related terminase</fullName>
    </submittedName>
</protein>
<dbReference type="InterPro" id="IPR005021">
    <property type="entry name" value="Terminase_largesu-like"/>
</dbReference>
<feature type="domain" description="Terminase large subunit-like endonuclease" evidence="2">
    <location>
        <begin position="291"/>
        <end position="544"/>
    </location>
</feature>
<dbReference type="InterPro" id="IPR046461">
    <property type="entry name" value="TerL_ATPase"/>
</dbReference>
<dbReference type="PATRIC" id="fig|1285586.5.peg.4445"/>
<dbReference type="HOGENOM" id="CLU_026632_6_2_9"/>
<dbReference type="Pfam" id="PF20441">
    <property type="entry name" value="TerL_nuclease"/>
    <property type="match status" value="1"/>
</dbReference>
<dbReference type="Gene3D" id="3.40.50.300">
    <property type="entry name" value="P-loop containing nucleotide triphosphate hydrolases"/>
    <property type="match status" value="1"/>
</dbReference>
<feature type="domain" description="Terminase large subunit-like ATPase" evidence="1">
    <location>
        <begin position="83"/>
        <end position="259"/>
    </location>
</feature>
<name>R7Z921_LYSSH</name>
<organism evidence="3 4">
    <name type="scientific">Lysinibacillus sphaericus OT4b.31</name>
    <dbReference type="NCBI Taxonomy" id="1285586"/>
    <lineage>
        <taxon>Bacteria</taxon>
        <taxon>Bacillati</taxon>
        <taxon>Bacillota</taxon>
        <taxon>Bacilli</taxon>
        <taxon>Bacillales</taxon>
        <taxon>Bacillaceae</taxon>
        <taxon>Lysinibacillus</taxon>
    </lineage>
</organism>
<dbReference type="PANTHER" id="PTHR41287">
    <property type="match status" value="1"/>
</dbReference>
<evidence type="ECO:0000259" key="2">
    <source>
        <dbReference type="Pfam" id="PF20441"/>
    </source>
</evidence>
<dbReference type="GO" id="GO:0004519">
    <property type="term" value="F:endonuclease activity"/>
    <property type="evidence" value="ECO:0007669"/>
    <property type="project" value="InterPro"/>
</dbReference>
<evidence type="ECO:0000259" key="1">
    <source>
        <dbReference type="Pfam" id="PF03354"/>
    </source>
</evidence>
<dbReference type="InterPro" id="IPR027417">
    <property type="entry name" value="P-loop_NTPase"/>
</dbReference>
<dbReference type="EMBL" id="AQPX01000034">
    <property type="protein sequence ID" value="EON70466.1"/>
    <property type="molecule type" value="Genomic_DNA"/>
</dbReference>
<proteinExistence type="predicted"/>